<dbReference type="PROSITE" id="PS50835">
    <property type="entry name" value="IG_LIKE"/>
    <property type="match status" value="4"/>
</dbReference>
<organism evidence="13 14">
    <name type="scientific">Varanus komodoensis</name>
    <name type="common">Komodo dragon</name>
    <dbReference type="NCBI Taxonomy" id="61221"/>
    <lineage>
        <taxon>Eukaryota</taxon>
        <taxon>Metazoa</taxon>
        <taxon>Chordata</taxon>
        <taxon>Craniata</taxon>
        <taxon>Vertebrata</taxon>
        <taxon>Euteleostomi</taxon>
        <taxon>Lepidosauria</taxon>
        <taxon>Squamata</taxon>
        <taxon>Bifurcata</taxon>
        <taxon>Unidentata</taxon>
        <taxon>Episquamata</taxon>
        <taxon>Toxicofera</taxon>
        <taxon>Anguimorpha</taxon>
        <taxon>Paleoanguimorpha</taxon>
        <taxon>Varanoidea</taxon>
        <taxon>Varanidae</taxon>
        <taxon>Varanus</taxon>
    </lineage>
</organism>
<dbReference type="GO" id="GO:0098609">
    <property type="term" value="P:cell-cell adhesion"/>
    <property type="evidence" value="ECO:0007669"/>
    <property type="project" value="InterPro"/>
</dbReference>
<evidence type="ECO:0000256" key="7">
    <source>
        <dbReference type="ARBA" id="ARBA00023157"/>
    </source>
</evidence>
<evidence type="ECO:0000256" key="10">
    <source>
        <dbReference type="SAM" id="Phobius"/>
    </source>
</evidence>
<dbReference type="SMART" id="SM00408">
    <property type="entry name" value="IGc2"/>
    <property type="match status" value="4"/>
</dbReference>
<sequence length="573" mass="63224">MARLAPAVSALLLLVSVGTSEEFELEDIVPDHEVAAQIGTKLVLRCRSNGCNSPHFSWRTQLDSPLGGVAYQAGNSSVLTIESVGFQHENNYLCNAACGPEKKEKRVKIDIYSFHRDPIIKISGPLVLGKPAKVTCIVPDVYPSDRLEVVLKTENILNRKEFFEESSVREVQTKNVDTVFTPMEGDIGKQITCTAELPIEEMTFDPKQRLATHLLDIHYGPRNTYITASPGLTLLEENMLTLTCVTDSHPPANIVWKKELANKTVRFLGEGHNYSIPKVQLSDTGTYICEVTNNSTNEVETKPVSISVQGAPRHLSFSIHPATTVQEGESVTLRCSAESNPAARITIRKKTPGQNKLLDSQGGSVHILSVTPDAAGDYECDVKNEFGESKTLRTLRVEYGPRNTTISVTPSNTVKEGETVTMVCSTYGNPTPKVSWKKQLVNGDSQLIQKTATLTIKNARAEDNGRYWCEAVNLFGKHRNAAEITIQVSSPATPALIDHPEGYTEVGFTIKHTTDSSQDQDADIKENTKNYTISLDSISSGTEETKIMIGNFRIVLYLLITYAWMVPVWLHKD</sequence>
<accession>A0A8D2IPK3</accession>
<keyword evidence="3 10" id="KW-0812">Transmembrane</keyword>
<keyword evidence="6 10" id="KW-0472">Membrane</keyword>
<dbReference type="OMA" id="TYVCEGV"/>
<evidence type="ECO:0000313" key="13">
    <source>
        <dbReference type="Ensembl" id="ENSVKKP00000003967.1"/>
    </source>
</evidence>
<keyword evidence="9" id="KW-0393">Immunoglobulin domain</keyword>
<keyword evidence="14" id="KW-1185">Reference proteome</keyword>
<evidence type="ECO:0000313" key="14">
    <source>
        <dbReference type="Proteomes" id="UP000694545"/>
    </source>
</evidence>
<dbReference type="InterPro" id="IPR013783">
    <property type="entry name" value="Ig-like_fold"/>
</dbReference>
<feature type="chain" id="PRO_5034866400" evidence="11">
    <location>
        <begin position="21"/>
        <end position="573"/>
    </location>
</feature>
<dbReference type="SUPFAM" id="SSF48726">
    <property type="entry name" value="Immunoglobulin"/>
    <property type="match status" value="5"/>
</dbReference>
<evidence type="ECO:0000256" key="3">
    <source>
        <dbReference type="ARBA" id="ARBA00022692"/>
    </source>
</evidence>
<dbReference type="FunFam" id="2.60.40.10:FF:000625">
    <property type="entry name" value="Vascular cell adhesion molecule 1"/>
    <property type="match status" value="1"/>
</dbReference>
<comment type="subcellular location">
    <subcellularLocation>
        <location evidence="1">Cell membrane</location>
        <topology evidence="1">Single-pass type I membrane protein</topology>
    </subcellularLocation>
</comment>
<keyword evidence="7" id="KW-1015">Disulfide bond</keyword>
<dbReference type="InterPro" id="IPR036179">
    <property type="entry name" value="Ig-like_dom_sf"/>
</dbReference>
<dbReference type="InterPro" id="IPR013098">
    <property type="entry name" value="Ig_I-set"/>
</dbReference>
<dbReference type="InterPro" id="IPR003989">
    <property type="entry name" value="VCAM-1"/>
</dbReference>
<dbReference type="FunFam" id="2.60.40.10:FF:000032">
    <property type="entry name" value="palladin isoform X1"/>
    <property type="match status" value="1"/>
</dbReference>
<feature type="domain" description="Ig-like" evidence="12">
    <location>
        <begin position="401"/>
        <end position="485"/>
    </location>
</feature>
<keyword evidence="4" id="KW-0677">Repeat</keyword>
<dbReference type="AlphaFoldDB" id="A0A8D2IPK3"/>
<dbReference type="Pfam" id="PF13927">
    <property type="entry name" value="Ig_3"/>
    <property type="match status" value="3"/>
</dbReference>
<evidence type="ECO:0000259" key="12">
    <source>
        <dbReference type="PROSITE" id="PS50835"/>
    </source>
</evidence>
<dbReference type="SMART" id="SM00409">
    <property type="entry name" value="IG"/>
    <property type="match status" value="4"/>
</dbReference>
<feature type="domain" description="Ig-like" evidence="12">
    <location>
        <begin position="312"/>
        <end position="398"/>
    </location>
</feature>
<dbReference type="InterPro" id="IPR007110">
    <property type="entry name" value="Ig-like_dom"/>
</dbReference>
<keyword evidence="2" id="KW-1003">Cell membrane</keyword>
<evidence type="ECO:0000256" key="9">
    <source>
        <dbReference type="ARBA" id="ARBA00023319"/>
    </source>
</evidence>
<reference evidence="13" key="1">
    <citation type="submission" date="2025-08" db="UniProtKB">
        <authorList>
            <consortium name="Ensembl"/>
        </authorList>
    </citation>
    <scope>IDENTIFICATION</scope>
</reference>
<dbReference type="CDD" id="cd00096">
    <property type="entry name" value="Ig"/>
    <property type="match status" value="2"/>
</dbReference>
<evidence type="ECO:0000256" key="6">
    <source>
        <dbReference type="ARBA" id="ARBA00023136"/>
    </source>
</evidence>
<reference evidence="13" key="2">
    <citation type="submission" date="2025-09" db="UniProtKB">
        <authorList>
            <consortium name="Ensembl"/>
        </authorList>
    </citation>
    <scope>IDENTIFICATION</scope>
</reference>
<keyword evidence="5 10" id="KW-1133">Transmembrane helix</keyword>
<evidence type="ECO:0000256" key="4">
    <source>
        <dbReference type="ARBA" id="ARBA00022737"/>
    </source>
</evidence>
<dbReference type="PRINTS" id="PR01474">
    <property type="entry name" value="VCAM1"/>
</dbReference>
<dbReference type="Gene3D" id="2.60.40.10">
    <property type="entry name" value="Immunoglobulins"/>
    <property type="match status" value="5"/>
</dbReference>
<dbReference type="Proteomes" id="UP000694545">
    <property type="component" value="Unplaced"/>
</dbReference>
<dbReference type="PANTHER" id="PTHR46013:SF7">
    <property type="entry name" value="IG-LIKE DOMAIN-CONTAINING PROTEIN"/>
    <property type="match status" value="1"/>
</dbReference>
<evidence type="ECO:0000256" key="2">
    <source>
        <dbReference type="ARBA" id="ARBA00022475"/>
    </source>
</evidence>
<name>A0A8D2IPK3_VARKO</name>
<dbReference type="Ensembl" id="ENSVKKT00000004075.1">
    <property type="protein sequence ID" value="ENSVKKP00000003967.1"/>
    <property type="gene ID" value="ENSVKKG00000002988.1"/>
</dbReference>
<evidence type="ECO:0000256" key="11">
    <source>
        <dbReference type="SAM" id="SignalP"/>
    </source>
</evidence>
<feature type="signal peptide" evidence="11">
    <location>
        <begin position="1"/>
        <end position="20"/>
    </location>
</feature>
<dbReference type="Pfam" id="PF07679">
    <property type="entry name" value="I-set"/>
    <property type="match status" value="1"/>
</dbReference>
<dbReference type="InterPro" id="IPR003598">
    <property type="entry name" value="Ig_sub2"/>
</dbReference>
<keyword evidence="8" id="KW-0325">Glycoprotein</keyword>
<evidence type="ECO:0000256" key="5">
    <source>
        <dbReference type="ARBA" id="ARBA00022989"/>
    </source>
</evidence>
<evidence type="ECO:0000256" key="8">
    <source>
        <dbReference type="ARBA" id="ARBA00023180"/>
    </source>
</evidence>
<dbReference type="InterPro" id="IPR008424">
    <property type="entry name" value="Ig_C2-set"/>
</dbReference>
<keyword evidence="11" id="KW-0732">Signal</keyword>
<dbReference type="Pfam" id="PF05790">
    <property type="entry name" value="C2-set"/>
    <property type="match status" value="1"/>
</dbReference>
<feature type="domain" description="Ig-like" evidence="12">
    <location>
        <begin position="221"/>
        <end position="305"/>
    </location>
</feature>
<feature type="transmembrane region" description="Helical" evidence="10">
    <location>
        <begin position="554"/>
        <end position="570"/>
    </location>
</feature>
<proteinExistence type="predicted"/>
<dbReference type="PANTHER" id="PTHR46013">
    <property type="entry name" value="VASCULAR CELL ADHESION MOLECULE 1"/>
    <property type="match status" value="1"/>
</dbReference>
<dbReference type="InterPro" id="IPR003599">
    <property type="entry name" value="Ig_sub"/>
</dbReference>
<evidence type="ECO:0000256" key="1">
    <source>
        <dbReference type="ARBA" id="ARBA00004251"/>
    </source>
</evidence>
<dbReference type="GO" id="GO:0005886">
    <property type="term" value="C:plasma membrane"/>
    <property type="evidence" value="ECO:0007669"/>
    <property type="project" value="UniProtKB-SubCell"/>
</dbReference>
<feature type="domain" description="Ig-like" evidence="12">
    <location>
        <begin position="6"/>
        <end position="110"/>
    </location>
</feature>
<protein>
    <submittedName>
        <fullName evidence="13">Vascular cell adhesion molecule 1</fullName>
    </submittedName>
</protein>